<dbReference type="PANTHER" id="PTHR10900:SF77">
    <property type="entry name" value="FI19380P1"/>
    <property type="match status" value="1"/>
</dbReference>
<sequence length="238" mass="25601">MKRQTSLNKIIAFATAIVGLGFLSAVPVSAQTQSEETFRLAQTMNQDDINRGNTNQGDINQDNITPGINQNEMNQGEMNQSDINQGETNQANMNIVQVASNSESFNTLVRAAQEAGLEDTLANQGPYTLFAPTEEAFNELPDGAVDYLLQPENRDLLRQVLTYHVVPGSITANQLSTGTVDALGGGLAVRVTDDRVIVNNASVINPNIQASNGVIHGINRVLMPASLRNQIINAVNAQ</sequence>
<dbReference type="Proteomes" id="UP000002384">
    <property type="component" value="Chromosome"/>
</dbReference>
<dbReference type="OrthoDB" id="9800666at2"/>
<organism evidence="3 4">
    <name type="scientific">Gloeothece citriformis (strain PCC 7424)</name>
    <name type="common">Cyanothece sp. (strain PCC 7424)</name>
    <dbReference type="NCBI Taxonomy" id="65393"/>
    <lineage>
        <taxon>Bacteria</taxon>
        <taxon>Bacillati</taxon>
        <taxon>Cyanobacteriota</taxon>
        <taxon>Cyanophyceae</taxon>
        <taxon>Oscillatoriophycideae</taxon>
        <taxon>Chroococcales</taxon>
        <taxon>Aphanothecaceae</taxon>
        <taxon>Gloeothece</taxon>
        <taxon>Gloeothece citriformis</taxon>
    </lineage>
</organism>
<proteinExistence type="predicted"/>
<dbReference type="AlphaFoldDB" id="B7K8S6"/>
<dbReference type="EMBL" id="CP001291">
    <property type="protein sequence ID" value="ACK71274.1"/>
    <property type="molecule type" value="Genomic_DNA"/>
</dbReference>
<dbReference type="RefSeq" id="WP_015954874.1">
    <property type="nucleotide sequence ID" value="NC_011729.1"/>
</dbReference>
<dbReference type="eggNOG" id="COG2335">
    <property type="taxonomic scope" value="Bacteria"/>
</dbReference>
<accession>B7K8S6</accession>
<dbReference type="GO" id="GO:0005615">
    <property type="term" value="C:extracellular space"/>
    <property type="evidence" value="ECO:0007669"/>
    <property type="project" value="TreeGrafter"/>
</dbReference>
<dbReference type="PANTHER" id="PTHR10900">
    <property type="entry name" value="PERIOSTIN-RELATED"/>
    <property type="match status" value="1"/>
</dbReference>
<dbReference type="InterPro" id="IPR036378">
    <property type="entry name" value="FAS1_dom_sf"/>
</dbReference>
<reference evidence="4" key="1">
    <citation type="journal article" date="2011" name="MBio">
        <title>Novel metabolic attributes of the genus Cyanothece, comprising a group of unicellular nitrogen-fixing Cyanobacteria.</title>
        <authorList>
            <person name="Bandyopadhyay A."/>
            <person name="Elvitigala T."/>
            <person name="Welsh E."/>
            <person name="Stockel J."/>
            <person name="Liberton M."/>
            <person name="Min H."/>
            <person name="Sherman L.A."/>
            <person name="Pakrasi H.B."/>
        </authorList>
    </citation>
    <scope>NUCLEOTIDE SEQUENCE [LARGE SCALE GENOMIC DNA]</scope>
    <source>
        <strain evidence="4">PCC 7424</strain>
    </source>
</reference>
<dbReference type="Pfam" id="PF02469">
    <property type="entry name" value="Fasciclin"/>
    <property type="match status" value="1"/>
</dbReference>
<name>B7K8S6_GLOC7</name>
<dbReference type="Gene3D" id="2.30.180.10">
    <property type="entry name" value="FAS1 domain"/>
    <property type="match status" value="1"/>
</dbReference>
<evidence type="ECO:0000259" key="2">
    <source>
        <dbReference type="PROSITE" id="PS50213"/>
    </source>
</evidence>
<evidence type="ECO:0000313" key="3">
    <source>
        <dbReference type="EMBL" id="ACK71274.1"/>
    </source>
</evidence>
<evidence type="ECO:0000313" key="4">
    <source>
        <dbReference type="Proteomes" id="UP000002384"/>
    </source>
</evidence>
<dbReference type="InterPro" id="IPR000782">
    <property type="entry name" value="FAS1_domain"/>
</dbReference>
<dbReference type="SUPFAM" id="SSF82153">
    <property type="entry name" value="FAS1 domain"/>
    <property type="match status" value="1"/>
</dbReference>
<dbReference type="InterPro" id="IPR050904">
    <property type="entry name" value="Adhesion/Biosynth-related"/>
</dbReference>
<dbReference type="FunFam" id="2.30.180.10:FF:000032">
    <property type="entry name" value="Fasciclin domain-containing protein, putative"/>
    <property type="match status" value="1"/>
</dbReference>
<dbReference type="SMART" id="SM00554">
    <property type="entry name" value="FAS1"/>
    <property type="match status" value="1"/>
</dbReference>
<gene>
    <name evidence="3" type="ordered locus">PCC7424_2869</name>
</gene>
<protein>
    <submittedName>
        <fullName evidence="3">Beta-Ig-H3/fasciclin</fullName>
    </submittedName>
</protein>
<feature type="chain" id="PRO_5002856322" evidence="1">
    <location>
        <begin position="31"/>
        <end position="238"/>
    </location>
</feature>
<feature type="domain" description="FAS1" evidence="2">
    <location>
        <begin position="92"/>
        <end position="222"/>
    </location>
</feature>
<dbReference type="STRING" id="65393.PCC7424_2869"/>
<keyword evidence="4" id="KW-1185">Reference proteome</keyword>
<dbReference type="HOGENOM" id="CLU_031281_5_0_3"/>
<dbReference type="KEGG" id="cyc:PCC7424_2869"/>
<feature type="signal peptide" evidence="1">
    <location>
        <begin position="1"/>
        <end position="30"/>
    </location>
</feature>
<dbReference type="PROSITE" id="PS50213">
    <property type="entry name" value="FAS1"/>
    <property type="match status" value="1"/>
</dbReference>
<keyword evidence="1" id="KW-0732">Signal</keyword>
<evidence type="ECO:0000256" key="1">
    <source>
        <dbReference type="SAM" id="SignalP"/>
    </source>
</evidence>